<protein>
    <submittedName>
        <fullName evidence="2">Uncharacterized protein</fullName>
    </submittedName>
</protein>
<evidence type="ECO:0000256" key="1">
    <source>
        <dbReference type="SAM" id="MobiDB-lite"/>
    </source>
</evidence>
<feature type="region of interest" description="Disordered" evidence="1">
    <location>
        <begin position="1"/>
        <end position="123"/>
    </location>
</feature>
<dbReference type="EMBL" id="CM027681">
    <property type="protein sequence ID" value="KAG0544959.1"/>
    <property type="molecule type" value="Genomic_DNA"/>
</dbReference>
<dbReference type="InterPro" id="IPR021470">
    <property type="entry name" value="DUF3123"/>
</dbReference>
<feature type="region of interest" description="Disordered" evidence="1">
    <location>
        <begin position="162"/>
        <end position="234"/>
    </location>
</feature>
<name>A0A921UUF0_SORBI</name>
<reference evidence="2" key="1">
    <citation type="journal article" date="2019" name="BMC Genomics">
        <title>A new reference genome for Sorghum bicolor reveals high levels of sequence similarity between sweet and grain genotypes: implications for the genetics of sugar metabolism.</title>
        <authorList>
            <person name="Cooper E.A."/>
            <person name="Brenton Z.W."/>
            <person name="Flinn B.S."/>
            <person name="Jenkins J."/>
            <person name="Shu S."/>
            <person name="Flowers D."/>
            <person name="Luo F."/>
            <person name="Wang Y."/>
            <person name="Xia P."/>
            <person name="Barry K."/>
            <person name="Daum C."/>
            <person name="Lipzen A."/>
            <person name="Yoshinaga Y."/>
            <person name="Schmutz J."/>
            <person name="Saski C."/>
            <person name="Vermerris W."/>
            <person name="Kresovich S."/>
        </authorList>
    </citation>
    <scope>NUCLEOTIDE SEQUENCE</scope>
</reference>
<organism evidence="2 3">
    <name type="scientific">Sorghum bicolor</name>
    <name type="common">Sorghum</name>
    <name type="synonym">Sorghum vulgare</name>
    <dbReference type="NCBI Taxonomy" id="4558"/>
    <lineage>
        <taxon>Eukaryota</taxon>
        <taxon>Viridiplantae</taxon>
        <taxon>Streptophyta</taxon>
        <taxon>Embryophyta</taxon>
        <taxon>Tracheophyta</taxon>
        <taxon>Spermatophyta</taxon>
        <taxon>Magnoliopsida</taxon>
        <taxon>Liliopsida</taxon>
        <taxon>Poales</taxon>
        <taxon>Poaceae</taxon>
        <taxon>PACMAD clade</taxon>
        <taxon>Panicoideae</taxon>
        <taxon>Andropogonodae</taxon>
        <taxon>Andropogoneae</taxon>
        <taxon>Sorghinae</taxon>
        <taxon>Sorghum</taxon>
    </lineage>
</organism>
<accession>A0A921UUF0</accession>
<dbReference type="Proteomes" id="UP000807115">
    <property type="component" value="Chromosome 2"/>
</dbReference>
<gene>
    <name evidence="2" type="ORF">BDA96_02G320900</name>
</gene>
<dbReference type="AlphaFoldDB" id="A0A921UUF0"/>
<evidence type="ECO:0000313" key="2">
    <source>
        <dbReference type="EMBL" id="KAG0544959.1"/>
    </source>
</evidence>
<feature type="compositionally biased region" description="Low complexity" evidence="1">
    <location>
        <begin position="108"/>
        <end position="119"/>
    </location>
</feature>
<feature type="compositionally biased region" description="Pro residues" evidence="1">
    <location>
        <begin position="198"/>
        <end position="214"/>
    </location>
</feature>
<dbReference type="Pfam" id="PF11321">
    <property type="entry name" value="DUF3123"/>
    <property type="match status" value="1"/>
</dbReference>
<feature type="compositionally biased region" description="Low complexity" evidence="1">
    <location>
        <begin position="81"/>
        <end position="96"/>
    </location>
</feature>
<sequence>MVMYLPPRSSSAGMRSVRRELQRRRSKPLAPTRSVGKKPSASPPPRQGSSDAVRDPRHRPPHQEIPPSTVSHSRDSTGTDASPQSRPRASSRCVAASPPPRAPPPRRSVPSSAGSASRATPAASALLRPGTVVGVRTRTTKLKTGQVLVLWLKATVVSSSSTHGGYEVVYDGNRPSSDPKGTVRVRRHHVRVIKTSPSPSPSPTTPPPSLPPPTAAQKKETLPAARPTTAGKSVRVIRSLLPEMERQARTALSGIGY</sequence>
<feature type="compositionally biased region" description="Pro residues" evidence="1">
    <location>
        <begin position="97"/>
        <end position="107"/>
    </location>
</feature>
<evidence type="ECO:0000313" key="3">
    <source>
        <dbReference type="Proteomes" id="UP000807115"/>
    </source>
</evidence>
<feature type="compositionally biased region" description="Basic residues" evidence="1">
    <location>
        <begin position="183"/>
        <end position="192"/>
    </location>
</feature>
<comment type="caution">
    <text evidence="2">The sequence shown here is derived from an EMBL/GenBank/DDBJ whole genome shotgun (WGS) entry which is preliminary data.</text>
</comment>
<proteinExistence type="predicted"/>
<reference evidence="2" key="2">
    <citation type="submission" date="2020-10" db="EMBL/GenBank/DDBJ databases">
        <authorList>
            <person name="Cooper E.A."/>
            <person name="Brenton Z.W."/>
            <person name="Flinn B.S."/>
            <person name="Jenkins J."/>
            <person name="Shu S."/>
            <person name="Flowers D."/>
            <person name="Luo F."/>
            <person name="Wang Y."/>
            <person name="Xia P."/>
            <person name="Barry K."/>
            <person name="Daum C."/>
            <person name="Lipzen A."/>
            <person name="Yoshinaga Y."/>
            <person name="Schmutz J."/>
            <person name="Saski C."/>
            <person name="Vermerris W."/>
            <person name="Kresovich S."/>
        </authorList>
    </citation>
    <scope>NUCLEOTIDE SEQUENCE</scope>
</reference>